<evidence type="ECO:0000313" key="1">
    <source>
        <dbReference type="EMBL" id="KKM61022.1"/>
    </source>
</evidence>
<gene>
    <name evidence="1" type="ORF">LCGC14_1535880</name>
</gene>
<protein>
    <submittedName>
        <fullName evidence="1">Uncharacterized protein</fullName>
    </submittedName>
</protein>
<sequence>MLETETRICVDYENTYCQKCNLLIELFERTPKSNRDYWIMTELFVFLHDGLDVCNERTKMGE</sequence>
<dbReference type="AlphaFoldDB" id="A0A0F9LVC3"/>
<organism evidence="1">
    <name type="scientific">marine sediment metagenome</name>
    <dbReference type="NCBI Taxonomy" id="412755"/>
    <lineage>
        <taxon>unclassified sequences</taxon>
        <taxon>metagenomes</taxon>
        <taxon>ecological metagenomes</taxon>
    </lineage>
</organism>
<reference evidence="1" key="1">
    <citation type="journal article" date="2015" name="Nature">
        <title>Complex archaea that bridge the gap between prokaryotes and eukaryotes.</title>
        <authorList>
            <person name="Spang A."/>
            <person name="Saw J.H."/>
            <person name="Jorgensen S.L."/>
            <person name="Zaremba-Niedzwiedzka K."/>
            <person name="Martijn J."/>
            <person name="Lind A.E."/>
            <person name="van Eijk R."/>
            <person name="Schleper C."/>
            <person name="Guy L."/>
            <person name="Ettema T.J."/>
        </authorList>
    </citation>
    <scope>NUCLEOTIDE SEQUENCE</scope>
</reference>
<dbReference type="EMBL" id="LAZR01011567">
    <property type="protein sequence ID" value="KKM61022.1"/>
    <property type="molecule type" value="Genomic_DNA"/>
</dbReference>
<proteinExistence type="predicted"/>
<accession>A0A0F9LVC3</accession>
<comment type="caution">
    <text evidence="1">The sequence shown here is derived from an EMBL/GenBank/DDBJ whole genome shotgun (WGS) entry which is preliminary data.</text>
</comment>
<name>A0A0F9LVC3_9ZZZZ</name>